<dbReference type="PANTHER" id="PTHR38340:SF1">
    <property type="entry name" value="S-LAYER PROTEIN"/>
    <property type="match status" value="1"/>
</dbReference>
<feature type="region of interest" description="Disordered" evidence="3">
    <location>
        <begin position="589"/>
        <end position="749"/>
    </location>
</feature>
<dbReference type="InterPro" id="IPR018511">
    <property type="entry name" value="Hemolysin-typ_Ca-bd_CS"/>
</dbReference>
<protein>
    <submittedName>
        <fullName evidence="4">Tandem-95 repeat protein</fullName>
    </submittedName>
</protein>
<evidence type="ECO:0000313" key="5">
    <source>
        <dbReference type="Proteomes" id="UP000763802"/>
    </source>
</evidence>
<dbReference type="EMBL" id="JAHHDY010000025">
    <property type="protein sequence ID" value="MBT3143388.1"/>
    <property type="molecule type" value="Genomic_DNA"/>
</dbReference>
<name>A0ABS5WW73_9RHOB</name>
<dbReference type="InterPro" id="IPR010221">
    <property type="entry name" value="VCBS_dom"/>
</dbReference>
<dbReference type="InterPro" id="IPR011049">
    <property type="entry name" value="Serralysin-like_metalloprot_C"/>
</dbReference>
<feature type="compositionally biased region" description="Polar residues" evidence="3">
    <location>
        <begin position="673"/>
        <end position="683"/>
    </location>
</feature>
<dbReference type="InterPro" id="IPR001343">
    <property type="entry name" value="Hemolysn_Ca-bd"/>
</dbReference>
<dbReference type="Proteomes" id="UP000763802">
    <property type="component" value="Unassembled WGS sequence"/>
</dbReference>
<dbReference type="NCBIfam" id="TIGR01965">
    <property type="entry name" value="VCBS_repeat"/>
    <property type="match status" value="6"/>
</dbReference>
<evidence type="ECO:0000256" key="2">
    <source>
        <dbReference type="ARBA" id="ARBA00022525"/>
    </source>
</evidence>
<keyword evidence="5" id="KW-1185">Reference proteome</keyword>
<feature type="compositionally biased region" description="Low complexity" evidence="3">
    <location>
        <begin position="602"/>
        <end position="629"/>
    </location>
</feature>
<feature type="region of interest" description="Disordered" evidence="3">
    <location>
        <begin position="1608"/>
        <end position="1635"/>
    </location>
</feature>
<dbReference type="SUPFAM" id="SSF51120">
    <property type="entry name" value="beta-Roll"/>
    <property type="match status" value="8"/>
</dbReference>
<dbReference type="InterPro" id="IPR050557">
    <property type="entry name" value="RTX_toxin/Mannuronan_C5-epim"/>
</dbReference>
<dbReference type="Gene3D" id="2.60.40.2810">
    <property type="match status" value="3"/>
</dbReference>
<dbReference type="Gene3D" id="2.150.10.10">
    <property type="entry name" value="Serralysin-like metalloprotease, C-terminal"/>
    <property type="match status" value="9"/>
</dbReference>
<dbReference type="Pfam" id="PF00353">
    <property type="entry name" value="HemolysinCabind"/>
    <property type="match status" value="16"/>
</dbReference>
<reference evidence="4 5" key="1">
    <citation type="submission" date="2021-05" db="EMBL/GenBank/DDBJ databases">
        <title>Draft genomes of marine bacteria isolated from model chitin particles.</title>
        <authorList>
            <person name="Datta M.S."/>
            <person name="Schwartzman J.A."/>
            <person name="Cordero O."/>
        </authorList>
    </citation>
    <scope>NUCLEOTIDE SEQUENCE [LARGE SCALE GENOMIC DNA]</scope>
    <source>
        <strain evidence="4 5">4E07</strain>
    </source>
</reference>
<comment type="subcellular location">
    <subcellularLocation>
        <location evidence="1">Secreted</location>
    </subcellularLocation>
</comment>
<evidence type="ECO:0000256" key="1">
    <source>
        <dbReference type="ARBA" id="ARBA00004613"/>
    </source>
</evidence>
<dbReference type="NCBIfam" id="NF012211">
    <property type="entry name" value="tand_rpt_95"/>
    <property type="match status" value="5"/>
</dbReference>
<keyword evidence="2" id="KW-0964">Secreted</keyword>
<dbReference type="PRINTS" id="PR00313">
    <property type="entry name" value="CABNDNGRPT"/>
</dbReference>
<accession>A0ABS5WW73</accession>
<evidence type="ECO:0000313" key="4">
    <source>
        <dbReference type="EMBL" id="MBT3143388.1"/>
    </source>
</evidence>
<organism evidence="4 5">
    <name type="scientific">Falsiruegeria litorea</name>
    <dbReference type="NCBI Taxonomy" id="1280831"/>
    <lineage>
        <taxon>Bacteria</taxon>
        <taxon>Pseudomonadati</taxon>
        <taxon>Pseudomonadota</taxon>
        <taxon>Alphaproteobacteria</taxon>
        <taxon>Rhodobacterales</taxon>
        <taxon>Roseobacteraceae</taxon>
        <taxon>Falsiruegeria</taxon>
    </lineage>
</organism>
<dbReference type="Pfam" id="PF17963">
    <property type="entry name" value="Big_9"/>
    <property type="match status" value="6"/>
</dbReference>
<sequence>MIGGIGRDFIFGGFGNDRIRAGAEADWVFGGTGNDRIWGNSGNDRLFGNSGHDRIWGGSGSDYVRGGSGNDRLWGNSGNDKLYGDSGHDRIWAGSGSDYVRGGSGNDRIWGNKGNDILHGDQGRDRLYGGRDDDVLNGGSGNDFLQGGTGYDVAVFTGAIENYTITQRTEFEWLVVGRDGRDVVRHVEMLKFDDAQLSLVSANRDPVILPQTANTDEDTPLQIDTLLAGATDPDGDTLEITSVSASASGALVSLTADGNVIYNPNGAFEALAAGETALDTFVFTVSDGNGGTDTETVSVTITGTNDLPTAQNDFANGLADDTLTFNLTGNDSDPDTTDDLAIAALDTTGTLGIVILGADGHSVIYDPNGGFSALRTGETTVDTFSYTVTDGNGGFDTATASVTITGTNDGPFPVDGLASAQNMAVGYTDLQGDQIDGTDGNDDTIFGNGGDDTIYSGLGNDTVDGGAGDDLFQIRLAGPGIDTDVIIGGETDEDGGGDTLDAHSVFRNLTLTLTGAEAGTLQEGAQTTTFSEIERFIFGDGDDTFSGAAFDSAVYVDGYDGADSIVTGNGDDTLMGGFGVDTIQAGNGSNLIDGGDQNDSITSGNGNDTVDGGGNNDTIVSGAGDDSVLGGSGDDNITTGAGSDTVDGGTGNNTINTASGVETADPDDDRDLVNTTSGYNRITTGEGADTINSGDGEDTIDAGSGDDVINAGGDDDSVQGGTGNDSILGGDGQNTIYGGDGNDTLEGGADTDVLRGGANDDLIFGRGGGDRIVDDAGDDTIHGNEGNDSLWGGVGTDSLLGGDDRDQIVYGVSTDAYGDTVDGGTGGDDVDTLDLSRFQQLFRIVGQFLDADGDSTSGTVEFLDGDEVSGLLEFSEIEHILTPAPVAVDDSASVGENDTVATEINLTDNDYEPDFGDTLNIASVDTTGTNGSVTINIDGQTVDYDPNGAFEWLGAGESVIDTFTYTVQDFEGFTDTATVSVTVTGSNDLPTALADSATVGEDDTSPTDINLTGNDIDPDATDVLAIQSVDTTGTLGTVSTNVNGVSVAYNPNGLFDYLALGETAIDTFTYTVSDGNGGTDTETVRVTIHGENDAPVAYDYPTSVNLSEGDVTIMSMSYNDIDPDASDVVEILSIDTTGVLGNVTINPDRRGATYDANGAFDYLGEGEISRETFTYFATDNNGGTDTANVYITIFGTNDGPTAVDDTGSGNETGAINIDLTSNDTDPEVADGLEILSINTTGTLGSVTINADNDSVTYDPNSAFFELVAGETAVDTFTYTIADGNGGTDTAIVSVTLHGVDPDPVDGLETGELMEVGYTDLQGDQIDGPDGLNDIIFGHGGDDTIASGMGRDTVYGGAGDDRFLIVPDGTGIDADQIIGGETDEDDGGDTLDTSAVSRGLRITLTGSEQGTLTYNVAGAEVTNFEEIERFVLGDGGDRFNAFTSSDNLYIEVGAGDNEVSTGFGNDTIIGSNGIGESDFSSQGGNNFIQTGAGDSTVDTGDGNDTVMTASGDDRINTGGGDDSIVGLAGFDVLRSGDGNDTINGGNEGGYIFSSNDFAFSADDKDLITAGRGDDTIFSGWDNDTIMSGAGDDYIEAGEGNDSVNAEFGDDTVLGGDGNDTISGGGDRDSLDGGDGDDTVLGGSGNDTILGGRGRDSLVGGDGNDTFLFTLQEAAGDTVEGGEGYDILNLTGFGPYRIVDEVIDPSDPDSMSGTVELLQSDGTTYRAAIYFSSIEEFVFV</sequence>
<dbReference type="PANTHER" id="PTHR38340">
    <property type="entry name" value="S-LAYER PROTEIN"/>
    <property type="match status" value="1"/>
</dbReference>
<evidence type="ECO:0000256" key="3">
    <source>
        <dbReference type="SAM" id="MobiDB-lite"/>
    </source>
</evidence>
<gene>
    <name evidence="4" type="ORF">KL867_20200</name>
</gene>
<proteinExistence type="predicted"/>
<comment type="caution">
    <text evidence="4">The sequence shown here is derived from an EMBL/GenBank/DDBJ whole genome shotgun (WGS) entry which is preliminary data.</text>
</comment>
<dbReference type="PROSITE" id="PS00330">
    <property type="entry name" value="HEMOLYSIN_CALCIUM"/>
    <property type="match status" value="3"/>
</dbReference>